<evidence type="ECO:0000256" key="6">
    <source>
        <dbReference type="ARBA" id="ARBA00022843"/>
    </source>
</evidence>
<dbReference type="InterPro" id="IPR013763">
    <property type="entry name" value="Cyclin-like_dom"/>
</dbReference>
<evidence type="ECO:0000256" key="2">
    <source>
        <dbReference type="ARBA" id="ARBA00008638"/>
    </source>
</evidence>
<keyword evidence="5" id="KW-0132">Cell division</keyword>
<dbReference type="InterPro" id="IPR036915">
    <property type="entry name" value="Cyclin-like_sf"/>
</dbReference>
<evidence type="ECO:0000256" key="5">
    <source>
        <dbReference type="ARBA" id="ARBA00022618"/>
    </source>
</evidence>
<dbReference type="FunFam" id="1.10.472.10:FF:000009">
    <property type="entry name" value="cyclin-T2 isoform X1"/>
    <property type="match status" value="1"/>
</dbReference>
<feature type="compositionally biased region" description="Basic and acidic residues" evidence="13">
    <location>
        <begin position="554"/>
        <end position="565"/>
    </location>
</feature>
<dbReference type="SUPFAM" id="SSF47954">
    <property type="entry name" value="Cyclin-like"/>
    <property type="match status" value="2"/>
</dbReference>
<dbReference type="SMART" id="SM00385">
    <property type="entry name" value="CYCLIN"/>
    <property type="match status" value="1"/>
</dbReference>
<evidence type="ECO:0000256" key="9">
    <source>
        <dbReference type="ARBA" id="ARBA00023163"/>
    </source>
</evidence>
<feature type="compositionally biased region" description="Polar residues" evidence="13">
    <location>
        <begin position="880"/>
        <end position="898"/>
    </location>
</feature>
<evidence type="ECO:0000256" key="1">
    <source>
        <dbReference type="ARBA" id="ARBA00004123"/>
    </source>
</evidence>
<feature type="compositionally biased region" description="Basic and acidic residues" evidence="13">
    <location>
        <begin position="471"/>
        <end position="482"/>
    </location>
</feature>
<feature type="compositionally biased region" description="Low complexity" evidence="13">
    <location>
        <begin position="1355"/>
        <end position="1370"/>
    </location>
</feature>
<feature type="compositionally biased region" description="Low complexity" evidence="13">
    <location>
        <begin position="928"/>
        <end position="939"/>
    </location>
</feature>
<comment type="subcellular location">
    <subcellularLocation>
        <location evidence="1">Nucleus</location>
    </subcellularLocation>
</comment>
<evidence type="ECO:0000256" key="12">
    <source>
        <dbReference type="RuleBase" id="RU000383"/>
    </source>
</evidence>
<evidence type="ECO:0000313" key="15">
    <source>
        <dbReference type="EMBL" id="KAL0267977.1"/>
    </source>
</evidence>
<keyword evidence="3" id="KW-1017">Isopeptide bond</keyword>
<feature type="compositionally biased region" description="Low complexity" evidence="13">
    <location>
        <begin position="491"/>
        <end position="507"/>
    </location>
</feature>
<feature type="compositionally biased region" description="Basic and acidic residues" evidence="13">
    <location>
        <begin position="776"/>
        <end position="789"/>
    </location>
</feature>
<feature type="compositionally biased region" description="Basic and acidic residues" evidence="13">
    <location>
        <begin position="510"/>
        <end position="522"/>
    </location>
</feature>
<dbReference type="Pfam" id="PF00134">
    <property type="entry name" value="Cyclin_N"/>
    <property type="match status" value="1"/>
</dbReference>
<dbReference type="CDD" id="cd20539">
    <property type="entry name" value="CYCLIN_CCNT_rpt2"/>
    <property type="match status" value="1"/>
</dbReference>
<feature type="region of interest" description="Disordered" evidence="13">
    <location>
        <begin position="1291"/>
        <end position="1380"/>
    </location>
</feature>
<comment type="caution">
    <text evidence="15">The sequence shown here is derived from an EMBL/GenBank/DDBJ whole genome shotgun (WGS) entry which is preliminary data.</text>
</comment>
<evidence type="ECO:0000256" key="3">
    <source>
        <dbReference type="ARBA" id="ARBA00022499"/>
    </source>
</evidence>
<feature type="compositionally biased region" description="Polar residues" evidence="13">
    <location>
        <begin position="1143"/>
        <end position="1153"/>
    </location>
</feature>
<feature type="domain" description="Cyclin-like" evidence="14">
    <location>
        <begin position="38"/>
        <end position="137"/>
    </location>
</feature>
<gene>
    <name evidence="15" type="ORF">PYX00_010086</name>
</gene>
<feature type="region of interest" description="Disordered" evidence="13">
    <location>
        <begin position="594"/>
        <end position="628"/>
    </location>
</feature>
<feature type="region of interest" description="Disordered" evidence="13">
    <location>
        <begin position="1143"/>
        <end position="1258"/>
    </location>
</feature>
<dbReference type="InterPro" id="IPR006671">
    <property type="entry name" value="Cyclin_N"/>
</dbReference>
<evidence type="ECO:0000259" key="14">
    <source>
        <dbReference type="SMART" id="SM00385"/>
    </source>
</evidence>
<evidence type="ECO:0000256" key="8">
    <source>
        <dbReference type="ARBA" id="ARBA00023127"/>
    </source>
</evidence>
<dbReference type="EMBL" id="JARGDH010000005">
    <property type="protein sequence ID" value="KAL0267977.1"/>
    <property type="molecule type" value="Genomic_DNA"/>
</dbReference>
<evidence type="ECO:0000256" key="7">
    <source>
        <dbReference type="ARBA" id="ARBA00023015"/>
    </source>
</evidence>
<feature type="compositionally biased region" description="Polar residues" evidence="13">
    <location>
        <begin position="544"/>
        <end position="553"/>
    </location>
</feature>
<dbReference type="GO" id="GO:0006357">
    <property type="term" value="P:regulation of transcription by RNA polymerase II"/>
    <property type="evidence" value="ECO:0007669"/>
    <property type="project" value="InterPro"/>
</dbReference>
<feature type="compositionally biased region" description="Basic residues" evidence="13">
    <location>
        <begin position="1371"/>
        <end position="1380"/>
    </location>
</feature>
<keyword evidence="11" id="KW-0131">Cell cycle</keyword>
<keyword evidence="6" id="KW-0832">Ubl conjugation</keyword>
<feature type="compositionally biased region" description="Basic and acidic residues" evidence="13">
    <location>
        <begin position="442"/>
        <end position="453"/>
    </location>
</feature>
<feature type="region of interest" description="Disordered" evidence="13">
    <location>
        <begin position="282"/>
        <end position="582"/>
    </location>
</feature>
<feature type="compositionally biased region" description="Basic and acidic residues" evidence="13">
    <location>
        <begin position="594"/>
        <end position="614"/>
    </location>
</feature>
<evidence type="ECO:0000256" key="11">
    <source>
        <dbReference type="ARBA" id="ARBA00023306"/>
    </source>
</evidence>
<dbReference type="GO" id="GO:0051301">
    <property type="term" value="P:cell division"/>
    <property type="evidence" value="ECO:0007669"/>
    <property type="project" value="UniProtKB-KW"/>
</dbReference>
<feature type="compositionally biased region" description="Polar residues" evidence="13">
    <location>
        <begin position="722"/>
        <end position="743"/>
    </location>
</feature>
<dbReference type="EMBL" id="JARGDH010000005">
    <property type="protein sequence ID" value="KAL0267978.1"/>
    <property type="molecule type" value="Genomic_DNA"/>
</dbReference>
<dbReference type="CDD" id="cd20538">
    <property type="entry name" value="CYCLIN_CCNT_rpt1"/>
    <property type="match status" value="1"/>
</dbReference>
<dbReference type="InterPro" id="IPR043198">
    <property type="entry name" value="Cyclin/Ssn8"/>
</dbReference>
<feature type="compositionally biased region" description="Low complexity" evidence="13">
    <location>
        <begin position="1154"/>
        <end position="1166"/>
    </location>
</feature>
<organism evidence="15">
    <name type="scientific">Menopon gallinae</name>
    <name type="common">poultry shaft louse</name>
    <dbReference type="NCBI Taxonomy" id="328185"/>
    <lineage>
        <taxon>Eukaryota</taxon>
        <taxon>Metazoa</taxon>
        <taxon>Ecdysozoa</taxon>
        <taxon>Arthropoda</taxon>
        <taxon>Hexapoda</taxon>
        <taxon>Insecta</taxon>
        <taxon>Pterygota</taxon>
        <taxon>Neoptera</taxon>
        <taxon>Paraneoptera</taxon>
        <taxon>Psocodea</taxon>
        <taxon>Troctomorpha</taxon>
        <taxon>Phthiraptera</taxon>
        <taxon>Amblycera</taxon>
        <taxon>Menoponidae</taxon>
        <taxon>Menopon</taxon>
    </lineage>
</organism>
<name>A0AAW2HE03_9NEOP</name>
<feature type="compositionally biased region" description="Polar residues" evidence="13">
    <location>
        <begin position="940"/>
        <end position="962"/>
    </location>
</feature>
<proteinExistence type="inferred from homology"/>
<keyword evidence="7" id="KW-0805">Transcription regulation</keyword>
<feature type="compositionally biased region" description="Basic and acidic residues" evidence="13">
    <location>
        <begin position="1226"/>
        <end position="1255"/>
    </location>
</feature>
<dbReference type="FunFam" id="1.10.472.10:FF:000004">
    <property type="entry name" value="Cyclin T2"/>
    <property type="match status" value="1"/>
</dbReference>
<dbReference type="GO" id="GO:0005634">
    <property type="term" value="C:nucleus"/>
    <property type="evidence" value="ECO:0007669"/>
    <property type="project" value="UniProtKB-SubCell"/>
</dbReference>
<feature type="compositionally biased region" description="Low complexity" evidence="13">
    <location>
        <begin position="305"/>
        <end position="322"/>
    </location>
</feature>
<dbReference type="PANTHER" id="PTHR10026">
    <property type="entry name" value="CYCLIN"/>
    <property type="match status" value="1"/>
</dbReference>
<feature type="compositionally biased region" description="Polar residues" evidence="13">
    <location>
        <begin position="454"/>
        <end position="470"/>
    </location>
</feature>
<feature type="compositionally biased region" description="Basic and acidic residues" evidence="13">
    <location>
        <begin position="744"/>
        <end position="766"/>
    </location>
</feature>
<feature type="region of interest" description="Disordered" evidence="13">
    <location>
        <begin position="714"/>
        <end position="991"/>
    </location>
</feature>
<evidence type="ECO:0000256" key="13">
    <source>
        <dbReference type="SAM" id="MobiDB-lite"/>
    </source>
</evidence>
<dbReference type="Gene3D" id="1.10.472.10">
    <property type="entry name" value="Cyclin-like"/>
    <property type="match status" value="2"/>
</dbReference>
<protein>
    <recommendedName>
        <fullName evidence="14">Cyclin-like domain-containing protein</fullName>
    </recommendedName>
</protein>
<keyword evidence="10" id="KW-0539">Nucleus</keyword>
<feature type="compositionally biased region" description="Basic residues" evidence="13">
    <location>
        <begin position="1194"/>
        <end position="1208"/>
    </location>
</feature>
<evidence type="ECO:0000256" key="4">
    <source>
        <dbReference type="ARBA" id="ARBA00022553"/>
    </source>
</evidence>
<keyword evidence="4" id="KW-0597">Phosphoprotein</keyword>
<keyword evidence="9" id="KW-0804">Transcription</keyword>
<feature type="compositionally biased region" description="Basic and acidic residues" evidence="13">
    <location>
        <begin position="1307"/>
        <end position="1328"/>
    </location>
</feature>
<feature type="compositionally biased region" description="Polar residues" evidence="13">
    <location>
        <begin position="400"/>
        <end position="437"/>
    </location>
</feature>
<accession>A0AAW2HE03</accession>
<sequence>MASDEKWYFTKEQLLQSPSRRSGYDVDKELSCRQQAANFIQDMGQKLQVSQLCINTAIVYMHRFYVFHSLAAFHRNAIAAAALFLAAKVEEQPRKLEHVIKVAHICLHRENPNLDTKSEAYLEQAQDLVFNENVLLQTLGFDVAIDHPHTHVVRCCHLVRASKDLAQTSYFMASNSLHLTTMCLQYKPTVVACFCIHLACKWSNWEIPRSNEGKDWFWYVDKTVTLELLEQLTGEFLAIFDKCPTKLKRKMMSMNQNNSSGFPQPSIPHDSLQFVSNFEEPRKLSGTDANKPPEGLFPVQKQLPSDKPSTSASSSSSSNPQSHPHHQKIDYREYREKKERERLEREKQQQQQQQHHHHQQQRDSHGSVSTNSHHHAKGGPMSTKGPPTAQSRSSSSSSSHKAYQQQPHIQQSAHFQNAKDNSDSSSAQNFSKDSNYLKQHPPHMDRDSSKDSNYHGQYSQSSNAQHQNYSHKLDYSHRDGSRTNHSNQGGSNLSQSHHSQSHSSSNQRDFSQREGIAGKDGSEAQSQPPKKDMSSSIRDIIGQTLPQTDSHSMTNERKDARDKSRGNHMYGNMTLPNSRPEVLKNGREQSKLFHDAAEKKADDFRKERSFKKEEEEPAMDNKSLEPITMMKSEKFDETDSMENFTAAGSNSWNYDFGFKSEKKEAPASTKVDPGLAKAEAEKGEAAKSDAFSGVADITTNKAVHSMRGIYDSKYKSHHYPSGNKNSDVSQFKNDKQSAQCSSDITKKFSDRLHDKHRKGESDRISHLPEAGPAGDISKHKLKEMQEKHKVLMPGQQHIDQKLKERSSPSKYTKMKVASRPSNLDFLKSDSGHFSLDATVNSVESDKTASAVKAPASEDSSKISNINSFHKQGRTHDFGGLSSSIPDSMKTSKTCSIFSPDSKIPPQNILSSLEKESKKGVSIPHRTHSSSVSSPTSTPVNVKTNVSTPATAPTGNSVSTGSLFSPPLPKPSQPVAPRHRTSSSGSEPELIPLLTKIEETPGYENVIREKKIAIPASEKPSDREKSADASLFDFDLKSAAAKPADVKLPSQFATAKQVPTAKLPGEIRSDLGAVIYPNNPKSASVSKPSQSFSLTEPKLSLSNSISTVNLSGIEKMVDTSISPAKQTGQYGSGASIKSTMPMNINLHVSSGSSNAFPAAPAQPAEIAPDQKTNPTMANQEIIDVEDISHSDGKKKSEKKKKKEKHKHKDKDKDRSERKKEKKKHKEKDKEKVKEKEKHKEKDRSREKEKHREKEIDVVNSEAVNSEAPIKITIPKDKISGGLKIKIPKDYLKKEGEVDSPKFGTSGELKIKISKDKFSNVGTYKEESKSSKKRERSPKPANEMPYPKIMKTEKKVSSSSRSNGTDGSSRNSSSHRHSTHSQ</sequence>
<feature type="compositionally biased region" description="Basic and acidic residues" evidence="13">
    <location>
        <begin position="798"/>
        <end position="807"/>
    </location>
</feature>
<keyword evidence="8 12" id="KW-0195">Cyclin</keyword>
<comment type="similarity">
    <text evidence="2">Belongs to the cyclin family. Cyclin C subfamily.</text>
</comment>
<feature type="compositionally biased region" description="Basic and acidic residues" evidence="13">
    <location>
        <begin position="327"/>
        <end position="348"/>
    </location>
</feature>
<evidence type="ECO:0000256" key="10">
    <source>
        <dbReference type="ARBA" id="ARBA00023242"/>
    </source>
</evidence>
<dbReference type="GO" id="GO:0016538">
    <property type="term" value="F:cyclin-dependent protein serine/threonine kinase regulator activity"/>
    <property type="evidence" value="ECO:0007669"/>
    <property type="project" value="InterPro"/>
</dbReference>
<reference evidence="15" key="1">
    <citation type="journal article" date="2024" name="Gigascience">
        <title>Chromosome-level genome of the poultry shaft louse Menopon gallinae provides insight into the host-switching and adaptive evolution of parasitic lice.</title>
        <authorList>
            <person name="Xu Y."/>
            <person name="Ma L."/>
            <person name="Liu S."/>
            <person name="Liang Y."/>
            <person name="Liu Q."/>
            <person name="He Z."/>
            <person name="Tian L."/>
            <person name="Duan Y."/>
            <person name="Cai W."/>
            <person name="Li H."/>
            <person name="Song F."/>
        </authorList>
    </citation>
    <scope>NUCLEOTIDE SEQUENCE</scope>
    <source>
        <strain evidence="15">Cailab_2023a</strain>
    </source>
</reference>
<dbReference type="Pfam" id="PF21797">
    <property type="entry name" value="CycT2-like_C"/>
    <property type="match status" value="1"/>
</dbReference>